<evidence type="ECO:0000256" key="2">
    <source>
        <dbReference type="ARBA" id="ARBA00022692"/>
    </source>
</evidence>
<sequence>MYWLTIVLLGVAANLDNLGIAISYGMKNVKIPYLSNLIMSIVAIILAGISLIAGEIITKFVSQDITNALGGGLLIIIGGFTIWSIIHDSTKKNSEQINSSFIKILGNPDQGDLNEDRVISNIEAVLIGIALSMNAMSVSFSSSLTSIHSFFFLFIIGLFSFISIEMGQRIGKKAYQSVIGPYSQLIAGLVLIGIGIYEMIS</sequence>
<feature type="transmembrane region" description="Helical" evidence="5">
    <location>
        <begin position="65"/>
        <end position="86"/>
    </location>
</feature>
<comment type="caution">
    <text evidence="6">The sequence shown here is derived from an EMBL/GenBank/DDBJ whole genome shotgun (WGS) entry which is preliminary data.</text>
</comment>
<evidence type="ECO:0000256" key="1">
    <source>
        <dbReference type="ARBA" id="ARBA00022475"/>
    </source>
</evidence>
<evidence type="ECO:0000313" key="6">
    <source>
        <dbReference type="EMBL" id="MFC7392852.1"/>
    </source>
</evidence>
<feature type="transmembrane region" description="Helical" evidence="5">
    <location>
        <begin position="31"/>
        <end position="53"/>
    </location>
</feature>
<keyword evidence="7" id="KW-1185">Reference proteome</keyword>
<name>A0ABW2PTV1_9BACL</name>
<gene>
    <name evidence="6" type="ORF">ACFQRG_07605</name>
</gene>
<protein>
    <submittedName>
        <fullName evidence="6">Manganese efflux pump</fullName>
    </submittedName>
</protein>
<dbReference type="InterPro" id="IPR003810">
    <property type="entry name" value="Mntp/YtaF"/>
</dbReference>
<evidence type="ECO:0000256" key="4">
    <source>
        <dbReference type="ARBA" id="ARBA00023136"/>
    </source>
</evidence>
<keyword evidence="4 5" id="KW-0472">Membrane</keyword>
<keyword evidence="1" id="KW-1003">Cell membrane</keyword>
<keyword evidence="2 5" id="KW-0812">Transmembrane</keyword>
<organism evidence="6 7">
    <name type="scientific">Scopulibacillus cellulosilyticus</name>
    <dbReference type="NCBI Taxonomy" id="2665665"/>
    <lineage>
        <taxon>Bacteria</taxon>
        <taxon>Bacillati</taxon>
        <taxon>Bacillota</taxon>
        <taxon>Bacilli</taxon>
        <taxon>Bacillales</taxon>
        <taxon>Sporolactobacillaceae</taxon>
        <taxon>Scopulibacillus</taxon>
    </lineage>
</organism>
<dbReference type="EMBL" id="JBHTCO010000005">
    <property type="protein sequence ID" value="MFC7392852.1"/>
    <property type="molecule type" value="Genomic_DNA"/>
</dbReference>
<evidence type="ECO:0000256" key="3">
    <source>
        <dbReference type="ARBA" id="ARBA00022989"/>
    </source>
</evidence>
<feature type="transmembrane region" description="Helical" evidence="5">
    <location>
        <begin position="147"/>
        <end position="167"/>
    </location>
</feature>
<reference evidence="7" key="1">
    <citation type="journal article" date="2019" name="Int. J. Syst. Evol. Microbiol.">
        <title>The Global Catalogue of Microorganisms (GCM) 10K type strain sequencing project: providing services to taxonomists for standard genome sequencing and annotation.</title>
        <authorList>
            <consortium name="The Broad Institute Genomics Platform"/>
            <consortium name="The Broad Institute Genome Sequencing Center for Infectious Disease"/>
            <person name="Wu L."/>
            <person name="Ma J."/>
        </authorList>
    </citation>
    <scope>NUCLEOTIDE SEQUENCE [LARGE SCALE GENOMIC DNA]</scope>
    <source>
        <strain evidence="7">CGMCC 1.16305</strain>
    </source>
</reference>
<dbReference type="RefSeq" id="WP_380965260.1">
    <property type="nucleotide sequence ID" value="NZ_JBHTCO010000005.1"/>
</dbReference>
<dbReference type="Proteomes" id="UP001596505">
    <property type="component" value="Unassembled WGS sequence"/>
</dbReference>
<proteinExistence type="predicted"/>
<dbReference type="Pfam" id="PF02659">
    <property type="entry name" value="Mntp"/>
    <property type="match status" value="1"/>
</dbReference>
<evidence type="ECO:0000313" key="7">
    <source>
        <dbReference type="Proteomes" id="UP001596505"/>
    </source>
</evidence>
<feature type="transmembrane region" description="Helical" evidence="5">
    <location>
        <begin position="179"/>
        <end position="200"/>
    </location>
</feature>
<accession>A0ABW2PTV1</accession>
<evidence type="ECO:0000256" key="5">
    <source>
        <dbReference type="SAM" id="Phobius"/>
    </source>
</evidence>
<keyword evidence="3 5" id="KW-1133">Transmembrane helix</keyword>
<dbReference type="PANTHER" id="PTHR35529">
    <property type="entry name" value="MANGANESE EFFLUX PUMP MNTP-RELATED"/>
    <property type="match status" value="1"/>
</dbReference>
<dbReference type="PANTHER" id="PTHR35529:SF2">
    <property type="entry name" value="SPORULATION PROTEIN YTAF-RELATED"/>
    <property type="match status" value="1"/>
</dbReference>